<dbReference type="Pfam" id="PF13650">
    <property type="entry name" value="Asp_protease_2"/>
    <property type="match status" value="1"/>
</dbReference>
<dbReference type="Gene3D" id="3.10.10.10">
    <property type="entry name" value="HIV Type 1 Reverse Transcriptase, subunit A, domain 1"/>
    <property type="match status" value="1"/>
</dbReference>
<protein>
    <recommendedName>
        <fullName evidence="3">Polyprotein</fullName>
    </recommendedName>
</protein>
<proteinExistence type="predicted"/>
<dbReference type="InterPro" id="IPR021109">
    <property type="entry name" value="Peptidase_aspartic_dom_sf"/>
</dbReference>
<accession>A0ABQ9I5D4</accession>
<dbReference type="SUPFAM" id="SSF50630">
    <property type="entry name" value="Acid proteases"/>
    <property type="match status" value="1"/>
</dbReference>
<evidence type="ECO:0008006" key="3">
    <source>
        <dbReference type="Google" id="ProtNLM"/>
    </source>
</evidence>
<dbReference type="Proteomes" id="UP001159363">
    <property type="component" value="Chromosome 2"/>
</dbReference>
<dbReference type="Gene3D" id="2.40.70.10">
    <property type="entry name" value="Acid Proteases"/>
    <property type="match status" value="1"/>
</dbReference>
<comment type="caution">
    <text evidence="1">The sequence shown here is derived from an EMBL/GenBank/DDBJ whole genome shotgun (WGS) entry which is preliminary data.</text>
</comment>
<dbReference type="EMBL" id="JARBHB010000002">
    <property type="protein sequence ID" value="KAJ8891855.1"/>
    <property type="molecule type" value="Genomic_DNA"/>
</dbReference>
<evidence type="ECO:0000313" key="1">
    <source>
        <dbReference type="EMBL" id="KAJ8891855.1"/>
    </source>
</evidence>
<gene>
    <name evidence="1" type="ORF">PR048_004409</name>
</gene>
<evidence type="ECO:0000313" key="2">
    <source>
        <dbReference type="Proteomes" id="UP001159363"/>
    </source>
</evidence>
<organism evidence="1 2">
    <name type="scientific">Dryococelus australis</name>
    <dbReference type="NCBI Taxonomy" id="614101"/>
    <lineage>
        <taxon>Eukaryota</taxon>
        <taxon>Metazoa</taxon>
        <taxon>Ecdysozoa</taxon>
        <taxon>Arthropoda</taxon>
        <taxon>Hexapoda</taxon>
        <taxon>Insecta</taxon>
        <taxon>Pterygota</taxon>
        <taxon>Neoptera</taxon>
        <taxon>Polyneoptera</taxon>
        <taxon>Phasmatodea</taxon>
        <taxon>Verophasmatodea</taxon>
        <taxon>Anareolatae</taxon>
        <taxon>Phasmatidae</taxon>
        <taxon>Eurycanthinae</taxon>
        <taxon>Dryococelus</taxon>
    </lineage>
</organism>
<dbReference type="CDD" id="cd00303">
    <property type="entry name" value="retropepsin_like"/>
    <property type="match status" value="1"/>
</dbReference>
<reference evidence="1 2" key="1">
    <citation type="submission" date="2023-02" db="EMBL/GenBank/DDBJ databases">
        <title>LHISI_Scaffold_Assembly.</title>
        <authorList>
            <person name="Stuart O.P."/>
            <person name="Cleave R."/>
            <person name="Magrath M.J.L."/>
            <person name="Mikheyev A.S."/>
        </authorList>
    </citation>
    <scope>NUCLEOTIDE SEQUENCE [LARGE SCALE GENOMIC DNA]</scope>
    <source>
        <strain evidence="1">Daus_M_001</strain>
        <tissue evidence="1">Leg muscle</tissue>
    </source>
</reference>
<name>A0ABQ9I5D4_9NEOP</name>
<sequence>MIASLGSLSKTIIPVSINGNKVSALVDTGSTSSFLSNRDVRNRGLKVSEIRGKCCVDLSISEHTYTEIDLDILPRLCSNIIIGHNILNKHTSFEVVFGGKKTLLTICAVTTAKVPPAILFANLSSDFRPITIKYRLQNDSDSKFIEKDVEHMPKEDIIEPSRSPWKAQVQMTINEKHEKVVIHDIIRTENLKGAFANLDDVTICGKNQQENDENLRKFMEAAESTA</sequence>
<keyword evidence="2" id="KW-1185">Reference proteome</keyword>